<dbReference type="GO" id="GO:0015774">
    <property type="term" value="P:polysaccharide transport"/>
    <property type="evidence" value="ECO:0007669"/>
    <property type="project" value="InterPro"/>
</dbReference>
<protein>
    <submittedName>
        <fullName evidence="1">Capsular biosynthesis protein</fullName>
    </submittedName>
</protein>
<gene>
    <name evidence="1" type="ORF">NFG58_20155</name>
</gene>
<name>A0AAU7KI70_9GAMM</name>
<dbReference type="AlphaFoldDB" id="A0AAU7KI70"/>
<sequence length="420" mass="46410">MGPFKARQFLLLQGPCSPFFTQLARTLADQGHGVHVLDLCGGDLLYRWRLGGQRYRGDAAGFGELIDDFLGQRGISDLVVFGDQRPLHRLAVQAAERQRLRVHVFEEGYLRPHWITLEPQGVNGCSRFPRDPAWVFEAAHCLGPAEPPVPCISPFLTRATHDVIYHLAGVLNPLLFPGYRGHAPVSAPREYAAYAQQLTRKRLLAGLEANRIMAFLSAPAPYFVLLLQLDSDAQIRCHSPFPDMARVLEETMTSFARDAPARTRLLIKNHPLDPGLSAHHRRARRLARELGIDRRVLFIEGGDLNHLLPGATGAITVNSTSGFVALEHGCPLLTLGEAIYTMPGLATGRQRVPAGFWHDPPAPNAALYQALRTTLLRTVQLNGSFYCRLGIRLGVHHSARRLVAERSPLEELLSCLPAAA</sequence>
<reference evidence="1" key="1">
    <citation type="submission" date="2022-06" db="EMBL/GenBank/DDBJ databases">
        <title>A novel DMS-producing enzyme.</title>
        <authorList>
            <person name="Zhang Y."/>
        </authorList>
    </citation>
    <scope>NUCLEOTIDE SEQUENCE</scope>
    <source>
        <strain evidence="1">RT37</strain>
    </source>
</reference>
<dbReference type="GO" id="GO:0000271">
    <property type="term" value="P:polysaccharide biosynthetic process"/>
    <property type="evidence" value="ECO:0007669"/>
    <property type="project" value="InterPro"/>
</dbReference>
<proteinExistence type="predicted"/>
<dbReference type="CDD" id="cd16441">
    <property type="entry name" value="beta_Kdo_transferase_KpsS"/>
    <property type="match status" value="1"/>
</dbReference>
<evidence type="ECO:0000313" key="1">
    <source>
        <dbReference type="EMBL" id="XBO70883.1"/>
    </source>
</evidence>
<dbReference type="EMBL" id="CP098827">
    <property type="protein sequence ID" value="XBO70883.1"/>
    <property type="molecule type" value="Genomic_DNA"/>
</dbReference>
<dbReference type="RefSeq" id="WP_222516344.1">
    <property type="nucleotide sequence ID" value="NZ_CP098827.1"/>
</dbReference>
<dbReference type="InterPro" id="IPR007833">
    <property type="entry name" value="Capsule_polysaccharide_synth"/>
</dbReference>
<organism evidence="1">
    <name type="scientific">Halomonas sp. RT37</name>
    <dbReference type="NCBI Taxonomy" id="2950872"/>
    <lineage>
        <taxon>Bacteria</taxon>
        <taxon>Pseudomonadati</taxon>
        <taxon>Pseudomonadota</taxon>
        <taxon>Gammaproteobacteria</taxon>
        <taxon>Oceanospirillales</taxon>
        <taxon>Halomonadaceae</taxon>
        <taxon>Halomonas</taxon>
    </lineage>
</organism>
<accession>A0AAU7KI70</accession>
<dbReference type="Pfam" id="PF05159">
    <property type="entry name" value="Capsule_synth"/>
    <property type="match status" value="1"/>
</dbReference>